<dbReference type="Proteomes" id="UP000299102">
    <property type="component" value="Unassembled WGS sequence"/>
</dbReference>
<protein>
    <submittedName>
        <fullName evidence="1">Uncharacterized protein</fullName>
    </submittedName>
</protein>
<name>A0A4C1SVU5_EUMVA</name>
<evidence type="ECO:0000313" key="2">
    <source>
        <dbReference type="Proteomes" id="UP000299102"/>
    </source>
</evidence>
<organism evidence="1 2">
    <name type="scientific">Eumeta variegata</name>
    <name type="common">Bagworm moth</name>
    <name type="synonym">Eumeta japonica</name>
    <dbReference type="NCBI Taxonomy" id="151549"/>
    <lineage>
        <taxon>Eukaryota</taxon>
        <taxon>Metazoa</taxon>
        <taxon>Ecdysozoa</taxon>
        <taxon>Arthropoda</taxon>
        <taxon>Hexapoda</taxon>
        <taxon>Insecta</taxon>
        <taxon>Pterygota</taxon>
        <taxon>Neoptera</taxon>
        <taxon>Endopterygota</taxon>
        <taxon>Lepidoptera</taxon>
        <taxon>Glossata</taxon>
        <taxon>Ditrysia</taxon>
        <taxon>Tineoidea</taxon>
        <taxon>Psychidae</taxon>
        <taxon>Oiketicinae</taxon>
        <taxon>Eumeta</taxon>
    </lineage>
</organism>
<reference evidence="1 2" key="1">
    <citation type="journal article" date="2019" name="Commun. Biol.">
        <title>The bagworm genome reveals a unique fibroin gene that provides high tensile strength.</title>
        <authorList>
            <person name="Kono N."/>
            <person name="Nakamura H."/>
            <person name="Ohtoshi R."/>
            <person name="Tomita M."/>
            <person name="Numata K."/>
            <person name="Arakawa K."/>
        </authorList>
    </citation>
    <scope>NUCLEOTIDE SEQUENCE [LARGE SCALE GENOMIC DNA]</scope>
</reference>
<dbReference type="AlphaFoldDB" id="A0A4C1SVU5"/>
<accession>A0A4C1SVU5</accession>
<gene>
    <name evidence="1" type="ORF">EVAR_72411_1</name>
</gene>
<dbReference type="EMBL" id="BGZK01007741">
    <property type="protein sequence ID" value="GBP05360.1"/>
    <property type="molecule type" value="Genomic_DNA"/>
</dbReference>
<proteinExistence type="predicted"/>
<sequence>MNFVAEYDISLKNRMLVTFMLIKKFLSFAHAISSSGLKNSSRVIVIISCGQLVDRPLGKKERKASSFDWNLCVDPKERKSENREERKWLKGVKWDKRQQHSCAHWSRLSRLLDAKDSFMQSNKMVPSIWPCTKEQTGKQSPTLPLRRCRNALVGTATKPSEEKVHVSQCKDASEPYTKLKSVPRMLVPQDGCCGESLPTAFEVFTAATW</sequence>
<keyword evidence="2" id="KW-1185">Reference proteome</keyword>
<comment type="caution">
    <text evidence="1">The sequence shown here is derived from an EMBL/GenBank/DDBJ whole genome shotgun (WGS) entry which is preliminary data.</text>
</comment>
<evidence type="ECO:0000313" key="1">
    <source>
        <dbReference type="EMBL" id="GBP05360.1"/>
    </source>
</evidence>